<keyword evidence="8 17" id="KW-0521">NADP</keyword>
<feature type="binding site" evidence="18">
    <location>
        <begin position="68"/>
        <end position="72"/>
    </location>
    <ligand>
        <name>(6S)-NADPHX</name>
        <dbReference type="ChEBI" id="CHEBI:64076"/>
    </ligand>
</feature>
<feature type="binding site" evidence="17">
    <location>
        <position position="422"/>
    </location>
    <ligand>
        <name>AMP</name>
        <dbReference type="ChEBI" id="CHEBI:456215"/>
    </ligand>
</feature>
<feature type="domain" description="YjeF N-terminal" evidence="21">
    <location>
        <begin position="22"/>
        <end position="214"/>
    </location>
</feature>
<evidence type="ECO:0000256" key="4">
    <source>
        <dbReference type="ARBA" id="ARBA00009524"/>
    </source>
</evidence>
<protein>
    <recommendedName>
        <fullName evidence="19">Bifunctional NAD(P)H-hydrate repair enzyme</fullName>
    </recommendedName>
    <alternativeName>
        <fullName evidence="19">Nicotinamide nucleotide repair protein</fullName>
    </alternativeName>
    <domain>
        <recommendedName>
            <fullName evidence="19">ADP-dependent (S)-NAD(P)H-hydrate dehydratase</fullName>
            <ecNumber evidence="19">4.2.1.136</ecNumber>
        </recommendedName>
        <alternativeName>
            <fullName evidence="19">ADP-dependent NAD(P)HX dehydratase</fullName>
        </alternativeName>
    </domain>
    <domain>
        <recommendedName>
            <fullName evidence="19">NAD(P)H-hydrate epimerase</fullName>
            <ecNumber evidence="19">5.1.99.6</ecNumber>
        </recommendedName>
    </domain>
</protein>
<comment type="function">
    <text evidence="14 19">Bifunctional enzyme that catalyzes the epimerization of the S- and R-forms of NAD(P)HX and the dehydration of the S-form of NAD(P)HX at the expense of ADP, which is converted to AMP. This allows the repair of both epimers of NAD(P)HX, a damaged form of NAD(P)H that is a result of enzymatic or heat-dependent hydration.</text>
</comment>
<evidence type="ECO:0000256" key="12">
    <source>
        <dbReference type="ARBA" id="ARBA00023239"/>
    </source>
</evidence>
<feature type="binding site" evidence="17">
    <location>
        <position position="360"/>
    </location>
    <ligand>
        <name>(6S)-NADPHX</name>
        <dbReference type="ChEBI" id="CHEBI:64076"/>
    </ligand>
</feature>
<keyword evidence="10 17" id="KW-0520">NAD</keyword>
<dbReference type="NCBIfam" id="TIGR00196">
    <property type="entry name" value="yjeF_cterm"/>
    <property type="match status" value="1"/>
</dbReference>
<evidence type="ECO:0000256" key="16">
    <source>
        <dbReference type="ARBA" id="ARBA00049209"/>
    </source>
</evidence>
<evidence type="ECO:0000256" key="19">
    <source>
        <dbReference type="PIRNR" id="PIRNR017184"/>
    </source>
</evidence>
<dbReference type="Gene3D" id="3.40.50.10260">
    <property type="entry name" value="YjeF N-terminal domain"/>
    <property type="match status" value="1"/>
</dbReference>
<dbReference type="PIRSF" id="PIRSF017184">
    <property type="entry name" value="Nnr"/>
    <property type="match status" value="1"/>
</dbReference>
<comment type="catalytic activity">
    <reaction evidence="16 17 19">
        <text>(6S)-NADPHX + ADP = AMP + phosphate + NADPH + H(+)</text>
        <dbReference type="Rhea" id="RHEA:32235"/>
        <dbReference type="ChEBI" id="CHEBI:15378"/>
        <dbReference type="ChEBI" id="CHEBI:43474"/>
        <dbReference type="ChEBI" id="CHEBI:57783"/>
        <dbReference type="ChEBI" id="CHEBI:64076"/>
        <dbReference type="ChEBI" id="CHEBI:456215"/>
        <dbReference type="ChEBI" id="CHEBI:456216"/>
        <dbReference type="EC" id="4.2.1.136"/>
    </reaction>
</comment>
<dbReference type="Gene3D" id="3.40.1190.20">
    <property type="match status" value="1"/>
</dbReference>
<comment type="catalytic activity">
    <reaction evidence="2 18 19">
        <text>(6R)-NADPHX = (6S)-NADPHX</text>
        <dbReference type="Rhea" id="RHEA:32227"/>
        <dbReference type="ChEBI" id="CHEBI:64076"/>
        <dbReference type="ChEBI" id="CHEBI:64077"/>
        <dbReference type="EC" id="5.1.99.6"/>
    </reaction>
</comment>
<dbReference type="HAMAP" id="MF_01966">
    <property type="entry name" value="NADHX_epimerase"/>
    <property type="match status" value="1"/>
</dbReference>
<dbReference type="PANTHER" id="PTHR12592">
    <property type="entry name" value="ATP-DEPENDENT (S)-NAD(P)H-HYDRATE DEHYDRATASE FAMILY MEMBER"/>
    <property type="match status" value="1"/>
</dbReference>
<comment type="subunit">
    <text evidence="17">Homotetramer.</text>
</comment>
<comment type="caution">
    <text evidence="18">Lacks conserved residue(s) required for the propagation of feature annotation.</text>
</comment>
<evidence type="ECO:0000256" key="11">
    <source>
        <dbReference type="ARBA" id="ARBA00023235"/>
    </source>
</evidence>
<dbReference type="EC" id="5.1.99.6" evidence="19"/>
<dbReference type="SUPFAM" id="SSF64153">
    <property type="entry name" value="YjeF N-terminal domain-like"/>
    <property type="match status" value="1"/>
</dbReference>
<dbReference type="InterPro" id="IPR017953">
    <property type="entry name" value="Carbohydrate_kinase_pred_CS"/>
</dbReference>
<dbReference type="EMBL" id="DTQM01000189">
    <property type="protein sequence ID" value="HGC43510.1"/>
    <property type="molecule type" value="Genomic_DNA"/>
</dbReference>
<evidence type="ECO:0000256" key="1">
    <source>
        <dbReference type="ARBA" id="ARBA00000013"/>
    </source>
</evidence>
<keyword evidence="9 18" id="KW-0630">Potassium</keyword>
<evidence type="ECO:0000313" key="22">
    <source>
        <dbReference type="EMBL" id="HGC43510.1"/>
    </source>
</evidence>
<comment type="cofactor">
    <cofactor evidence="18 19">
        <name>K(+)</name>
        <dbReference type="ChEBI" id="CHEBI:29103"/>
    </cofactor>
    <text evidence="18 19">Binds 1 potassium ion per subunit.</text>
</comment>
<feature type="binding site" evidence="18">
    <location>
        <begin position="132"/>
        <end position="138"/>
    </location>
    <ligand>
        <name>(6S)-NADPHX</name>
        <dbReference type="ChEBI" id="CHEBI:64076"/>
    </ligand>
</feature>
<keyword evidence="6 17" id="KW-0547">Nucleotide-binding</keyword>
<dbReference type="AlphaFoldDB" id="A0A8J4HE06"/>
<dbReference type="InterPro" id="IPR004443">
    <property type="entry name" value="YjeF_N_dom"/>
</dbReference>
<dbReference type="InterPro" id="IPR030677">
    <property type="entry name" value="Nnr"/>
</dbReference>
<dbReference type="GO" id="GO:0110051">
    <property type="term" value="P:metabolite repair"/>
    <property type="evidence" value="ECO:0007669"/>
    <property type="project" value="TreeGrafter"/>
</dbReference>
<sequence length="482" mass="48646">MFSAPRLPHPPPPPELLDNAAMARADARAGELGVAGETLMEAAGRAVARAVRRRFPPCRVVVLCGPGNNGGDGYVAARLLSEAGWPVRLAALAASRPGSDAARTERLWRGPMAPFSVATVARADLVIDAVFGAGLARPLAPEIAAVLAAAGRLVAVDVPSGLDGTLGSARGAVTPAVLTVTFFRLKPGHLLLPGRSLVGEIVLADIGLPARVLADIAPSAHLNQPALWRLPHPRPEDHKYRRGVVDVLGGAMPGAALLAAAAARHVGAGLVALHAETLPAAAPFGLILRRAVRGTALPTPLADPRRRVIVAGPGLGHAEARAWVPVILACGSPVVLDADALSAFAGAPEALRGAAVLTPHGGEFARLFGTPGPDRLGAARVAARRTGAVVVLKGADTLIVAPDGRAALNASAPPALATAGAGDVLAGMIGGLIAQGMAPYEAAAAAVFVHGRAAVRAGSWLIAEDLLATLGGALREAHDYAG</sequence>
<dbReference type="SUPFAM" id="SSF53613">
    <property type="entry name" value="Ribokinase-like"/>
    <property type="match status" value="1"/>
</dbReference>
<evidence type="ECO:0000256" key="7">
    <source>
        <dbReference type="ARBA" id="ARBA00022840"/>
    </source>
</evidence>
<proteinExistence type="inferred from homology"/>
<keyword evidence="5 18" id="KW-0479">Metal-binding</keyword>
<dbReference type="Pfam" id="PF01256">
    <property type="entry name" value="Carb_kinase"/>
    <property type="match status" value="1"/>
</dbReference>
<evidence type="ECO:0000256" key="15">
    <source>
        <dbReference type="ARBA" id="ARBA00048238"/>
    </source>
</evidence>
<feature type="domain" description="YjeF C-terminal" evidence="20">
    <location>
        <begin position="222"/>
        <end position="477"/>
    </location>
</feature>
<accession>A0A8J4HE06</accession>
<organism evidence="22">
    <name type="scientific">Acidicaldus sp</name>
    <dbReference type="NCBI Taxonomy" id="1872105"/>
    <lineage>
        <taxon>Bacteria</taxon>
        <taxon>Pseudomonadati</taxon>
        <taxon>Pseudomonadota</taxon>
        <taxon>Alphaproteobacteria</taxon>
        <taxon>Acetobacterales</taxon>
        <taxon>Acetobacteraceae</taxon>
        <taxon>Acidicaldus</taxon>
    </lineage>
</organism>
<dbReference type="GO" id="GO:0005524">
    <property type="term" value="F:ATP binding"/>
    <property type="evidence" value="ECO:0007669"/>
    <property type="project" value="UniProtKB-UniRule"/>
</dbReference>
<feature type="binding site" evidence="18">
    <location>
        <position position="69"/>
    </location>
    <ligand>
        <name>K(+)</name>
        <dbReference type="ChEBI" id="CHEBI:29103"/>
    </ligand>
</feature>
<name>A0A8J4HE06_9PROT</name>
<evidence type="ECO:0000256" key="17">
    <source>
        <dbReference type="HAMAP-Rule" id="MF_01965"/>
    </source>
</evidence>
<evidence type="ECO:0000256" key="9">
    <source>
        <dbReference type="ARBA" id="ARBA00022958"/>
    </source>
</evidence>
<dbReference type="Pfam" id="PF03853">
    <property type="entry name" value="YjeF_N"/>
    <property type="match status" value="1"/>
</dbReference>
<feature type="binding site" evidence="17">
    <location>
        <position position="423"/>
    </location>
    <ligand>
        <name>(6S)-NADPHX</name>
        <dbReference type="ChEBI" id="CHEBI:64076"/>
    </ligand>
</feature>
<dbReference type="InterPro" id="IPR036652">
    <property type="entry name" value="YjeF_N_dom_sf"/>
</dbReference>
<dbReference type="CDD" id="cd01171">
    <property type="entry name" value="YXKO-related"/>
    <property type="match status" value="1"/>
</dbReference>
<evidence type="ECO:0000259" key="20">
    <source>
        <dbReference type="PROSITE" id="PS51383"/>
    </source>
</evidence>
<evidence type="ECO:0000256" key="6">
    <source>
        <dbReference type="ARBA" id="ARBA00022741"/>
    </source>
</evidence>
<reference evidence="22" key="1">
    <citation type="journal article" date="2020" name="mSystems">
        <title>Genome- and Community-Level Interaction Insights into Carbon Utilization and Element Cycling Functions of Hydrothermarchaeota in Hydrothermal Sediment.</title>
        <authorList>
            <person name="Zhou Z."/>
            <person name="Liu Y."/>
            <person name="Xu W."/>
            <person name="Pan J."/>
            <person name="Luo Z.H."/>
            <person name="Li M."/>
        </authorList>
    </citation>
    <scope>NUCLEOTIDE SEQUENCE</scope>
    <source>
        <strain evidence="22">SpSt-997</strain>
    </source>
</reference>
<comment type="catalytic activity">
    <reaction evidence="15 17 19">
        <text>(6S)-NADHX + ADP = AMP + phosphate + NADH + H(+)</text>
        <dbReference type="Rhea" id="RHEA:32223"/>
        <dbReference type="ChEBI" id="CHEBI:15378"/>
        <dbReference type="ChEBI" id="CHEBI:43474"/>
        <dbReference type="ChEBI" id="CHEBI:57945"/>
        <dbReference type="ChEBI" id="CHEBI:64074"/>
        <dbReference type="ChEBI" id="CHEBI:456215"/>
        <dbReference type="ChEBI" id="CHEBI:456216"/>
        <dbReference type="EC" id="4.2.1.136"/>
    </reaction>
</comment>
<evidence type="ECO:0000256" key="2">
    <source>
        <dbReference type="ARBA" id="ARBA00000909"/>
    </source>
</evidence>
<evidence type="ECO:0000256" key="13">
    <source>
        <dbReference type="ARBA" id="ARBA00023268"/>
    </source>
</evidence>
<feature type="binding site" evidence="17">
    <location>
        <position position="314"/>
    </location>
    <ligand>
        <name>(6S)-NADPHX</name>
        <dbReference type="ChEBI" id="CHEBI:64076"/>
    </ligand>
</feature>
<evidence type="ECO:0000256" key="14">
    <source>
        <dbReference type="ARBA" id="ARBA00025153"/>
    </source>
</evidence>
<comment type="similarity">
    <text evidence="4 19">In the C-terminal section; belongs to the NnrD/CARKD family.</text>
</comment>
<dbReference type="PANTHER" id="PTHR12592:SF0">
    <property type="entry name" value="ATP-DEPENDENT (S)-NAD(P)H-HYDRATE DEHYDRATASE"/>
    <property type="match status" value="1"/>
</dbReference>
<evidence type="ECO:0000259" key="21">
    <source>
        <dbReference type="PROSITE" id="PS51385"/>
    </source>
</evidence>
<dbReference type="GO" id="GO:0052855">
    <property type="term" value="F:ADP-dependent NAD(P)H-hydrate dehydratase activity"/>
    <property type="evidence" value="ECO:0007669"/>
    <property type="project" value="UniProtKB-UniRule"/>
</dbReference>
<dbReference type="GO" id="GO:0052856">
    <property type="term" value="F:NAD(P)HX epimerase activity"/>
    <property type="evidence" value="ECO:0007669"/>
    <property type="project" value="UniProtKB-UniRule"/>
</dbReference>
<gene>
    <name evidence="17" type="primary">nnrD</name>
    <name evidence="18" type="synonym">nnrE</name>
    <name evidence="22" type="ORF">ENY07_09880</name>
</gene>
<dbReference type="PROSITE" id="PS51383">
    <property type="entry name" value="YJEF_C_3"/>
    <property type="match status" value="1"/>
</dbReference>
<dbReference type="PROSITE" id="PS01050">
    <property type="entry name" value="YJEF_C_2"/>
    <property type="match status" value="1"/>
</dbReference>
<feature type="binding site" evidence="18">
    <location>
        <position position="160"/>
    </location>
    <ligand>
        <name>K(+)</name>
        <dbReference type="ChEBI" id="CHEBI:29103"/>
    </ligand>
</feature>
<dbReference type="NCBIfam" id="TIGR00197">
    <property type="entry name" value="yjeF_nterm"/>
    <property type="match status" value="1"/>
</dbReference>
<comment type="catalytic activity">
    <reaction evidence="1 18 19">
        <text>(6R)-NADHX = (6S)-NADHX</text>
        <dbReference type="Rhea" id="RHEA:32215"/>
        <dbReference type="ChEBI" id="CHEBI:64074"/>
        <dbReference type="ChEBI" id="CHEBI:64075"/>
        <dbReference type="EC" id="5.1.99.6"/>
    </reaction>
</comment>
<dbReference type="HAMAP" id="MF_01965">
    <property type="entry name" value="NADHX_dehydratase"/>
    <property type="match status" value="1"/>
</dbReference>
<comment type="function">
    <text evidence="18">Catalyzes the epimerization of the S- and R-forms of NAD(P)HX, a damaged form of NAD(P)H that is a result of enzymatic or heat-dependent hydration. This is a prerequisite for the S-specific NAD(P)H-hydrate dehydratase to allow the repair of both epimers of NAD(P)HX.</text>
</comment>
<evidence type="ECO:0000256" key="10">
    <source>
        <dbReference type="ARBA" id="ARBA00023027"/>
    </source>
</evidence>
<keyword evidence="11 18" id="KW-0413">Isomerase</keyword>
<keyword evidence="7 17" id="KW-0067">ATP-binding</keyword>
<evidence type="ECO:0000256" key="18">
    <source>
        <dbReference type="HAMAP-Rule" id="MF_01966"/>
    </source>
</evidence>
<dbReference type="EC" id="4.2.1.136" evidence="19"/>
<comment type="function">
    <text evidence="17">Catalyzes the dehydration of the S-form of NAD(P)HX at the expense of ADP, which is converted to AMP. Together with NAD(P)HX epimerase, which catalyzes the epimerization of the S- and R-forms, the enzyme allows the repair of both epimers of NAD(P)HX, a damaged form of NAD(P)H that is a result of enzymatic or heat-dependent hydration.</text>
</comment>
<keyword evidence="13" id="KW-0511">Multifunctional enzyme</keyword>
<dbReference type="InterPro" id="IPR000631">
    <property type="entry name" value="CARKD"/>
</dbReference>
<evidence type="ECO:0000256" key="3">
    <source>
        <dbReference type="ARBA" id="ARBA00006001"/>
    </source>
</evidence>
<comment type="caution">
    <text evidence="22">The sequence shown here is derived from an EMBL/GenBank/DDBJ whole genome shotgun (WGS) entry which is preliminary data.</text>
</comment>
<feature type="binding site" evidence="17">
    <location>
        <begin position="393"/>
        <end position="397"/>
    </location>
    <ligand>
        <name>AMP</name>
        <dbReference type="ChEBI" id="CHEBI:456215"/>
    </ligand>
</feature>
<feature type="binding site" evidence="17">
    <location>
        <position position="255"/>
    </location>
    <ligand>
        <name>(6S)-NADPHX</name>
        <dbReference type="ChEBI" id="CHEBI:64076"/>
    </ligand>
</feature>
<dbReference type="GO" id="GO:0046872">
    <property type="term" value="F:metal ion binding"/>
    <property type="evidence" value="ECO:0007669"/>
    <property type="project" value="UniProtKB-UniRule"/>
</dbReference>
<feature type="binding site" evidence="18">
    <location>
        <position position="157"/>
    </location>
    <ligand>
        <name>(6S)-NADPHX</name>
        <dbReference type="ChEBI" id="CHEBI:64076"/>
    </ligand>
</feature>
<evidence type="ECO:0000256" key="5">
    <source>
        <dbReference type="ARBA" id="ARBA00022723"/>
    </source>
</evidence>
<comment type="similarity">
    <text evidence="3 19">In the N-terminal section; belongs to the NnrE/AIBP family.</text>
</comment>
<evidence type="ECO:0000256" key="8">
    <source>
        <dbReference type="ARBA" id="ARBA00022857"/>
    </source>
</evidence>
<dbReference type="GO" id="GO:0046496">
    <property type="term" value="P:nicotinamide nucleotide metabolic process"/>
    <property type="evidence" value="ECO:0007669"/>
    <property type="project" value="UniProtKB-UniRule"/>
</dbReference>
<keyword evidence="12 17" id="KW-0456">Lyase</keyword>
<comment type="similarity">
    <text evidence="17">Belongs to the NnrD/CARKD family.</text>
</comment>
<dbReference type="PROSITE" id="PS51385">
    <property type="entry name" value="YJEF_N"/>
    <property type="match status" value="1"/>
</dbReference>
<feature type="binding site" evidence="18">
    <location>
        <position position="128"/>
    </location>
    <ligand>
        <name>K(+)</name>
        <dbReference type="ChEBI" id="CHEBI:29103"/>
    </ligand>
</feature>
<comment type="similarity">
    <text evidence="18">Belongs to the NnrE/AIBP family.</text>
</comment>
<dbReference type="InterPro" id="IPR029056">
    <property type="entry name" value="Ribokinase-like"/>
</dbReference>
<comment type="cofactor">
    <cofactor evidence="17">
        <name>Mg(2+)</name>
        <dbReference type="ChEBI" id="CHEBI:18420"/>
    </cofactor>
</comment>